<reference evidence="9 10" key="1">
    <citation type="submission" date="2023-08" db="EMBL/GenBank/DDBJ databases">
        <title>Phytohabitans sansha sp. nov., isolated from marine sediment.</title>
        <authorList>
            <person name="Zhao Y."/>
            <person name="Yi K."/>
        </authorList>
    </citation>
    <scope>NUCLEOTIDE SEQUENCE [LARGE SCALE GENOMIC DNA]</scope>
    <source>
        <strain evidence="9 10">ZYX-F-186</strain>
    </source>
</reference>
<evidence type="ECO:0000313" key="10">
    <source>
        <dbReference type="Proteomes" id="UP001230908"/>
    </source>
</evidence>
<evidence type="ECO:0000256" key="3">
    <source>
        <dbReference type="ARBA" id="ARBA00022691"/>
    </source>
</evidence>
<keyword evidence="4" id="KW-0479">Metal-binding</keyword>
<gene>
    <name evidence="9" type="ORF">RB614_15765</name>
</gene>
<comment type="caution">
    <text evidence="9">The sequence shown here is derived from an EMBL/GenBank/DDBJ whole genome shotgun (WGS) entry which is preliminary data.</text>
</comment>
<dbReference type="PANTHER" id="PTHR11228">
    <property type="entry name" value="RADICAL SAM DOMAIN PROTEIN"/>
    <property type="match status" value="1"/>
</dbReference>
<name>A0ABU0ZFX8_9ACTN</name>
<keyword evidence="6" id="KW-0408">Iron</keyword>
<dbReference type="InterPro" id="IPR007197">
    <property type="entry name" value="rSAM"/>
</dbReference>
<dbReference type="CDD" id="cd01335">
    <property type="entry name" value="Radical_SAM"/>
    <property type="match status" value="1"/>
</dbReference>
<keyword evidence="5" id="KW-0560">Oxidoreductase</keyword>
<evidence type="ECO:0000256" key="1">
    <source>
        <dbReference type="ARBA" id="ARBA00001966"/>
    </source>
</evidence>
<dbReference type="PROSITE" id="PS01305">
    <property type="entry name" value="MOAA_NIFB_PQQE"/>
    <property type="match status" value="1"/>
</dbReference>
<dbReference type="InterPro" id="IPR000385">
    <property type="entry name" value="MoaA_NifB_PqqE_Fe-S-bd_CS"/>
</dbReference>
<accession>A0ABU0ZFX8</accession>
<evidence type="ECO:0000256" key="6">
    <source>
        <dbReference type="ARBA" id="ARBA00023004"/>
    </source>
</evidence>
<sequence length="335" mass="36263">MTMLGMPAVPAAPTPRSAGPIAFTAGHHFTVTSTATVDELAEAATVPLSVILQITKRCNFDCSFCSETLQLPDPTLAELDTIRANLTGTSRVFLSGGEPLLRKDFGDIVGMYAGQFIVGIPTNATRGLEHAGAMVGKVAFVNVGLEGPRATTNRVRGDYDQVIAGIRAFLDAGLPLSLSAVVYRSTLHALPFTYQIADVIGAGKLKLILPLRKGNALDLAEHEFISLEEAGQTFERLTEARAVHDWRPALRMTTWTEQTEGHMILVEVTGRASAWPVYDAPDLLEPLGNLLTEPITEIWRRYRFKRNHFAKYLGASIRTVGNADTRAGLGGHARA</sequence>
<comment type="cofactor">
    <cofactor evidence="1">
        <name>[4Fe-4S] cluster</name>
        <dbReference type="ChEBI" id="CHEBI:49883"/>
    </cofactor>
</comment>
<dbReference type="InterPro" id="IPR058240">
    <property type="entry name" value="rSAM_sf"/>
</dbReference>
<dbReference type="InterPro" id="IPR050377">
    <property type="entry name" value="Radical_SAM_PqqE_MftC-like"/>
</dbReference>
<evidence type="ECO:0000256" key="5">
    <source>
        <dbReference type="ARBA" id="ARBA00023002"/>
    </source>
</evidence>
<dbReference type="InterPro" id="IPR013785">
    <property type="entry name" value="Aldolase_TIM"/>
</dbReference>
<dbReference type="PANTHER" id="PTHR11228:SF7">
    <property type="entry name" value="PQQA PEPTIDE CYCLASE"/>
    <property type="match status" value="1"/>
</dbReference>
<feature type="domain" description="Radical SAM core" evidence="8">
    <location>
        <begin position="44"/>
        <end position="248"/>
    </location>
</feature>
<evidence type="ECO:0000256" key="4">
    <source>
        <dbReference type="ARBA" id="ARBA00022723"/>
    </source>
</evidence>
<keyword evidence="2" id="KW-0004">4Fe-4S</keyword>
<dbReference type="EMBL" id="JAVHUY010000013">
    <property type="protein sequence ID" value="MDQ7905969.1"/>
    <property type="molecule type" value="Genomic_DNA"/>
</dbReference>
<keyword evidence="10" id="KW-1185">Reference proteome</keyword>
<evidence type="ECO:0000259" key="8">
    <source>
        <dbReference type="PROSITE" id="PS51918"/>
    </source>
</evidence>
<dbReference type="RefSeq" id="WP_308713237.1">
    <property type="nucleotide sequence ID" value="NZ_JAVHUY010000013.1"/>
</dbReference>
<keyword evidence="7" id="KW-0411">Iron-sulfur</keyword>
<keyword evidence="3" id="KW-0949">S-adenosyl-L-methionine</keyword>
<dbReference type="Pfam" id="PF04055">
    <property type="entry name" value="Radical_SAM"/>
    <property type="match status" value="1"/>
</dbReference>
<dbReference type="PROSITE" id="PS51918">
    <property type="entry name" value="RADICAL_SAM"/>
    <property type="match status" value="1"/>
</dbReference>
<dbReference type="SFLD" id="SFLDG01067">
    <property type="entry name" value="SPASM/twitch_domain_containing"/>
    <property type="match status" value="1"/>
</dbReference>
<organism evidence="9 10">
    <name type="scientific">Phytohabitans maris</name>
    <dbReference type="NCBI Taxonomy" id="3071409"/>
    <lineage>
        <taxon>Bacteria</taxon>
        <taxon>Bacillati</taxon>
        <taxon>Actinomycetota</taxon>
        <taxon>Actinomycetes</taxon>
        <taxon>Micromonosporales</taxon>
        <taxon>Micromonosporaceae</taxon>
    </lineage>
</organism>
<dbReference type="SUPFAM" id="SSF102114">
    <property type="entry name" value="Radical SAM enzymes"/>
    <property type="match status" value="1"/>
</dbReference>
<evidence type="ECO:0000256" key="7">
    <source>
        <dbReference type="ARBA" id="ARBA00023014"/>
    </source>
</evidence>
<evidence type="ECO:0000256" key="2">
    <source>
        <dbReference type="ARBA" id="ARBA00022485"/>
    </source>
</evidence>
<evidence type="ECO:0000313" key="9">
    <source>
        <dbReference type="EMBL" id="MDQ7905969.1"/>
    </source>
</evidence>
<dbReference type="Proteomes" id="UP001230908">
    <property type="component" value="Unassembled WGS sequence"/>
</dbReference>
<dbReference type="SFLD" id="SFLDS00029">
    <property type="entry name" value="Radical_SAM"/>
    <property type="match status" value="1"/>
</dbReference>
<dbReference type="Gene3D" id="3.20.20.70">
    <property type="entry name" value="Aldolase class I"/>
    <property type="match status" value="1"/>
</dbReference>
<protein>
    <submittedName>
        <fullName evidence="9">Radical SAM protein</fullName>
    </submittedName>
</protein>
<proteinExistence type="predicted"/>